<protein>
    <submittedName>
        <fullName evidence="5">L-lactate utilization operon repressor</fullName>
    </submittedName>
</protein>
<sequence>MCSTLPQAVGANLNPAARAIFDWILASDLVQGDLLPVEQELAEQFTMARGTVREAIRELRALGIVEVRRGLGTYVGTASIDAIRPSLVFRSLKSPTGGDRFRDLAGMRELIEVRALLECSLVAEVTGTLSPQTGQRLMELASRMDGASSHAEDDRSFHQLLYSGVSNALATELIDVFWDAFHCAQDRIPSAPAVSATSQQHLLIAQCVMGDDPNASRQAMWHHFDDIRSRLALAHRAAR</sequence>
<evidence type="ECO:0000313" key="6">
    <source>
        <dbReference type="Proteomes" id="UP000242637"/>
    </source>
</evidence>
<dbReference type="OrthoDB" id="3523737at2"/>
<dbReference type="InterPro" id="IPR036390">
    <property type="entry name" value="WH_DNA-bd_sf"/>
</dbReference>
<dbReference type="CDD" id="cd07377">
    <property type="entry name" value="WHTH_GntR"/>
    <property type="match status" value="1"/>
</dbReference>
<organism evidence="5 6">
    <name type="scientific">Dermatophilus congolensis</name>
    <dbReference type="NCBI Taxonomy" id="1863"/>
    <lineage>
        <taxon>Bacteria</taxon>
        <taxon>Bacillati</taxon>
        <taxon>Actinomycetota</taxon>
        <taxon>Actinomycetes</taxon>
        <taxon>Micrococcales</taxon>
        <taxon>Dermatophilaceae</taxon>
        <taxon>Dermatophilus</taxon>
    </lineage>
</organism>
<dbReference type="PRINTS" id="PR00035">
    <property type="entry name" value="HTHGNTR"/>
</dbReference>
<dbReference type="PANTHER" id="PTHR43537">
    <property type="entry name" value="TRANSCRIPTIONAL REGULATOR, GNTR FAMILY"/>
    <property type="match status" value="1"/>
</dbReference>
<dbReference type="PANTHER" id="PTHR43537:SF5">
    <property type="entry name" value="UXU OPERON TRANSCRIPTIONAL REGULATOR"/>
    <property type="match status" value="1"/>
</dbReference>
<dbReference type="AlphaFoldDB" id="A0A239V798"/>
<evidence type="ECO:0000256" key="1">
    <source>
        <dbReference type="ARBA" id="ARBA00023015"/>
    </source>
</evidence>
<dbReference type="STRING" id="1121387.GCA_000429885_01396"/>
<dbReference type="InterPro" id="IPR011711">
    <property type="entry name" value="GntR_C"/>
</dbReference>
<feature type="domain" description="HTH gntR-type" evidence="4">
    <location>
        <begin position="10"/>
        <end position="78"/>
    </location>
</feature>
<dbReference type="GO" id="GO:0003677">
    <property type="term" value="F:DNA binding"/>
    <property type="evidence" value="ECO:0007669"/>
    <property type="project" value="UniProtKB-KW"/>
</dbReference>
<keyword evidence="6" id="KW-1185">Reference proteome</keyword>
<dbReference type="InterPro" id="IPR008920">
    <property type="entry name" value="TF_FadR/GntR_C"/>
</dbReference>
<accession>A0A239V798</accession>
<dbReference type="GeneID" id="77100378"/>
<dbReference type="RefSeq" id="WP_028327303.1">
    <property type="nucleotide sequence ID" value="NZ_LT906453.1"/>
</dbReference>
<dbReference type="Gene3D" id="1.10.10.10">
    <property type="entry name" value="Winged helix-like DNA-binding domain superfamily/Winged helix DNA-binding domain"/>
    <property type="match status" value="1"/>
</dbReference>
<dbReference type="SMART" id="SM00345">
    <property type="entry name" value="HTH_GNTR"/>
    <property type="match status" value="1"/>
</dbReference>
<keyword evidence="2" id="KW-0238">DNA-binding</keyword>
<dbReference type="InterPro" id="IPR000524">
    <property type="entry name" value="Tscrpt_reg_HTH_GntR"/>
</dbReference>
<reference evidence="5 6" key="1">
    <citation type="submission" date="2017-06" db="EMBL/GenBank/DDBJ databases">
        <authorList>
            <consortium name="Pathogen Informatics"/>
        </authorList>
    </citation>
    <scope>NUCLEOTIDE SEQUENCE [LARGE SCALE GENOMIC DNA]</scope>
    <source>
        <strain evidence="5 6">NCTC13039</strain>
    </source>
</reference>
<evidence type="ECO:0000256" key="2">
    <source>
        <dbReference type="ARBA" id="ARBA00023125"/>
    </source>
</evidence>
<dbReference type="InterPro" id="IPR036388">
    <property type="entry name" value="WH-like_DNA-bd_sf"/>
</dbReference>
<dbReference type="Gene3D" id="1.20.120.530">
    <property type="entry name" value="GntR ligand-binding domain-like"/>
    <property type="match status" value="1"/>
</dbReference>
<name>A0A239V798_9MICO</name>
<dbReference type="KEGG" id="dco:SAMEA4475696_0319"/>
<dbReference type="GO" id="GO:0003700">
    <property type="term" value="F:DNA-binding transcription factor activity"/>
    <property type="evidence" value="ECO:0007669"/>
    <property type="project" value="InterPro"/>
</dbReference>
<dbReference type="PROSITE" id="PS50949">
    <property type="entry name" value="HTH_GNTR"/>
    <property type="match status" value="1"/>
</dbReference>
<evidence type="ECO:0000313" key="5">
    <source>
        <dbReference type="EMBL" id="SNV17896.1"/>
    </source>
</evidence>
<evidence type="ECO:0000259" key="4">
    <source>
        <dbReference type="PROSITE" id="PS50949"/>
    </source>
</evidence>
<dbReference type="SMART" id="SM00895">
    <property type="entry name" value="FCD"/>
    <property type="match status" value="1"/>
</dbReference>
<proteinExistence type="predicted"/>
<dbReference type="SUPFAM" id="SSF48008">
    <property type="entry name" value="GntR ligand-binding domain-like"/>
    <property type="match status" value="1"/>
</dbReference>
<gene>
    <name evidence="5" type="primary">lutR</name>
    <name evidence="5" type="ORF">SAMEA4475696_00319</name>
</gene>
<keyword evidence="1" id="KW-0805">Transcription regulation</keyword>
<dbReference type="Proteomes" id="UP000242637">
    <property type="component" value="Chromosome 1"/>
</dbReference>
<evidence type="ECO:0000256" key="3">
    <source>
        <dbReference type="ARBA" id="ARBA00023163"/>
    </source>
</evidence>
<dbReference type="Pfam" id="PF07729">
    <property type="entry name" value="FCD"/>
    <property type="match status" value="1"/>
</dbReference>
<dbReference type="SUPFAM" id="SSF46785">
    <property type="entry name" value="Winged helix' DNA-binding domain"/>
    <property type="match status" value="1"/>
</dbReference>
<keyword evidence="3" id="KW-0804">Transcription</keyword>
<dbReference type="EMBL" id="LT906453">
    <property type="protein sequence ID" value="SNV17896.1"/>
    <property type="molecule type" value="Genomic_DNA"/>
</dbReference>
<dbReference type="Pfam" id="PF00392">
    <property type="entry name" value="GntR"/>
    <property type="match status" value="1"/>
</dbReference>